<accession>A0A0D9VB98</accession>
<reference evidence="3" key="2">
    <citation type="submission" date="2013-12" db="EMBL/GenBank/DDBJ databases">
        <authorList>
            <person name="Yu Y."/>
            <person name="Lee S."/>
            <person name="de Baynast K."/>
            <person name="Wissotski M."/>
            <person name="Liu L."/>
            <person name="Talag J."/>
            <person name="Goicoechea J."/>
            <person name="Angelova A."/>
            <person name="Jetty R."/>
            <person name="Kudrna D."/>
            <person name="Golser W."/>
            <person name="Rivera L."/>
            <person name="Zhang J."/>
            <person name="Wing R."/>
        </authorList>
    </citation>
    <scope>NUCLEOTIDE SEQUENCE</scope>
</reference>
<feature type="compositionally biased region" description="Acidic residues" evidence="1">
    <location>
        <begin position="519"/>
        <end position="529"/>
    </location>
</feature>
<name>A0A0D9VB98_9ORYZ</name>
<organism evidence="2 3">
    <name type="scientific">Leersia perrieri</name>
    <dbReference type="NCBI Taxonomy" id="77586"/>
    <lineage>
        <taxon>Eukaryota</taxon>
        <taxon>Viridiplantae</taxon>
        <taxon>Streptophyta</taxon>
        <taxon>Embryophyta</taxon>
        <taxon>Tracheophyta</taxon>
        <taxon>Spermatophyta</taxon>
        <taxon>Magnoliopsida</taxon>
        <taxon>Liliopsida</taxon>
        <taxon>Poales</taxon>
        <taxon>Poaceae</taxon>
        <taxon>BOP clade</taxon>
        <taxon>Oryzoideae</taxon>
        <taxon>Oryzeae</taxon>
        <taxon>Oryzinae</taxon>
        <taxon>Leersia</taxon>
    </lineage>
</organism>
<dbReference type="AlphaFoldDB" id="A0A0D9VB98"/>
<dbReference type="PANTHER" id="PTHR35161">
    <property type="entry name" value="OS02G0303100 PROTEIN"/>
    <property type="match status" value="1"/>
</dbReference>
<keyword evidence="3" id="KW-1185">Reference proteome</keyword>
<dbReference type="Gramene" id="LPERR02G00810.1">
    <property type="protein sequence ID" value="LPERR02G00810.1"/>
    <property type="gene ID" value="LPERR02G00810"/>
</dbReference>
<dbReference type="HOGENOM" id="CLU_442389_0_0_1"/>
<dbReference type="Proteomes" id="UP000032180">
    <property type="component" value="Chromosome 2"/>
</dbReference>
<dbReference type="EnsemblPlants" id="LPERR02G00810.1">
    <property type="protein sequence ID" value="LPERR02G00810.1"/>
    <property type="gene ID" value="LPERR02G00810"/>
</dbReference>
<feature type="region of interest" description="Disordered" evidence="1">
    <location>
        <begin position="1"/>
        <end position="34"/>
    </location>
</feature>
<feature type="region of interest" description="Disordered" evidence="1">
    <location>
        <begin position="510"/>
        <end position="533"/>
    </location>
</feature>
<feature type="compositionally biased region" description="Gly residues" evidence="1">
    <location>
        <begin position="1"/>
        <end position="10"/>
    </location>
</feature>
<evidence type="ECO:0000256" key="1">
    <source>
        <dbReference type="SAM" id="MobiDB-lite"/>
    </source>
</evidence>
<dbReference type="eggNOG" id="ENOG502R4WI">
    <property type="taxonomic scope" value="Eukaryota"/>
</dbReference>
<reference evidence="2" key="3">
    <citation type="submission" date="2015-04" db="UniProtKB">
        <authorList>
            <consortium name="EnsemblPlants"/>
        </authorList>
    </citation>
    <scope>IDENTIFICATION</scope>
</reference>
<feature type="compositionally biased region" description="Basic residues" evidence="1">
    <location>
        <begin position="11"/>
        <end position="21"/>
    </location>
</feature>
<dbReference type="InterPro" id="IPR011990">
    <property type="entry name" value="TPR-like_helical_dom_sf"/>
</dbReference>
<dbReference type="PANTHER" id="PTHR35161:SF19">
    <property type="entry name" value="OS02G0113400 PROTEIN"/>
    <property type="match status" value="1"/>
</dbReference>
<dbReference type="Gene3D" id="1.25.40.10">
    <property type="entry name" value="Tetratricopeptide repeat domain"/>
    <property type="match status" value="1"/>
</dbReference>
<proteinExistence type="predicted"/>
<evidence type="ECO:0000313" key="3">
    <source>
        <dbReference type="Proteomes" id="UP000032180"/>
    </source>
</evidence>
<dbReference type="SUPFAM" id="SSF48452">
    <property type="entry name" value="TPR-like"/>
    <property type="match status" value="1"/>
</dbReference>
<reference evidence="2 3" key="1">
    <citation type="submission" date="2012-08" db="EMBL/GenBank/DDBJ databases">
        <title>Oryza genome evolution.</title>
        <authorList>
            <person name="Wing R.A."/>
        </authorList>
    </citation>
    <scope>NUCLEOTIDE SEQUENCE</scope>
</reference>
<evidence type="ECO:0000313" key="2">
    <source>
        <dbReference type="EnsemblPlants" id="LPERR02G00810.1"/>
    </source>
</evidence>
<sequence>MPHHGGGGGGGKKKKKKGNGRKRPEGGVEAEGSGEVANARWGDCSPALRMEAENVLSCLRELERLENPGPGHLANTLAKKHKGSPLALHVAGYVQAKLGEMDRALEHLVAAKVLAPMCLDIAYSIASTHADMERFELVVEECNRALSIENPTDPALHAIGDHYKLQETVPYRVFAAKERLQALLARASDTKAAEIQRNTIKPKSYASALADRKEDSKLEAEFLHFLKSFKVDYKPDPFYVGELKSMVYLKNKTLCVILGLLRRAVKRVILDENLEKQWEKISYDPPELHIEGLPPPGNILPLIDFLAQPHNKIVETIRVHDPKGELVACTTDLGRRLFLGFLMCVINEHKKGHSWCGEFTIHDLIVKYSSSFEISKIPSANASPHAMSEDMKQLADILQKHIRTSEGYLPGYFGTLYSDMRNCIGELSSFNSVKTIEFYKYLSSHLALKSAMTRGHLFLDLYRVHQAIGKSARKDLLFLLKAMSPEEDWIGLTRKHPLLKKVSEYGVVEDKTEASGSETQDDGSDDNTEEMMTRTSYSPHLSHLLMFIRHVTEHGPDHTKDDDKEQKLKSLVELDLIIAKYIPNSALYLIKALVMNDQLKEMC</sequence>
<protein>
    <submittedName>
        <fullName evidence="2">Uncharacterized protein</fullName>
    </submittedName>
</protein>